<dbReference type="InterPro" id="IPR039948">
    <property type="entry name" value="ELC1"/>
</dbReference>
<dbReference type="Proteomes" id="UP001314263">
    <property type="component" value="Unassembled WGS sequence"/>
</dbReference>
<evidence type="ECO:0000259" key="5">
    <source>
        <dbReference type="Pfam" id="PF03931"/>
    </source>
</evidence>
<comment type="similarity">
    <text evidence="2">Belongs to the SKP1 family.</text>
</comment>
<name>A0AAV1ICP7_9CHLO</name>
<dbReference type="Gene3D" id="3.30.710.10">
    <property type="entry name" value="Potassium Channel Kv1.1, Chain A"/>
    <property type="match status" value="1"/>
</dbReference>
<dbReference type="FunFam" id="3.30.710.10:FF:000035">
    <property type="entry name" value="Elongin C transcription elongation factor"/>
    <property type="match status" value="1"/>
</dbReference>
<dbReference type="AlphaFoldDB" id="A0AAV1ICP7"/>
<reference evidence="6 7" key="1">
    <citation type="submission" date="2023-10" db="EMBL/GenBank/DDBJ databases">
        <authorList>
            <person name="Maclean D."/>
            <person name="Macfadyen A."/>
        </authorList>
    </citation>
    <scope>NUCLEOTIDE SEQUENCE [LARGE SCALE GENOMIC DNA]</scope>
</reference>
<evidence type="ECO:0000313" key="6">
    <source>
        <dbReference type="EMBL" id="CAK0784507.1"/>
    </source>
</evidence>
<keyword evidence="4" id="KW-0539">Nucleus</keyword>
<organism evidence="6 7">
    <name type="scientific">Coccomyxa viridis</name>
    <dbReference type="NCBI Taxonomy" id="1274662"/>
    <lineage>
        <taxon>Eukaryota</taxon>
        <taxon>Viridiplantae</taxon>
        <taxon>Chlorophyta</taxon>
        <taxon>core chlorophytes</taxon>
        <taxon>Trebouxiophyceae</taxon>
        <taxon>Trebouxiophyceae incertae sedis</taxon>
        <taxon>Coccomyxaceae</taxon>
        <taxon>Coccomyxa</taxon>
    </lineage>
</organism>
<accession>A0AAV1ICP7</accession>
<dbReference type="CDD" id="cd18321">
    <property type="entry name" value="BTB_POZ_EloC"/>
    <property type="match status" value="1"/>
</dbReference>
<evidence type="ECO:0000256" key="4">
    <source>
        <dbReference type="ARBA" id="ARBA00023242"/>
    </source>
</evidence>
<sequence length="100" mass="11462">MPRKSVKLVSAEGFEFTVDYKAACVSNTIKQMLSSEGNFTETELGEINFPEISAPILEKICEYFYYKLRYMNESSKTIPEFQIPPEMALELLKASNYLDT</sequence>
<dbReference type="PANTHER" id="PTHR20648">
    <property type="entry name" value="ELONGIN-C"/>
    <property type="match status" value="1"/>
</dbReference>
<evidence type="ECO:0000256" key="3">
    <source>
        <dbReference type="ARBA" id="ARBA00021347"/>
    </source>
</evidence>
<dbReference type="SMART" id="SM00512">
    <property type="entry name" value="Skp1"/>
    <property type="match status" value="1"/>
</dbReference>
<dbReference type="SUPFAM" id="SSF54695">
    <property type="entry name" value="POZ domain"/>
    <property type="match status" value="1"/>
</dbReference>
<protein>
    <recommendedName>
        <fullName evidence="3">Elongin-C</fullName>
    </recommendedName>
</protein>
<feature type="domain" description="SKP1 component POZ" evidence="5">
    <location>
        <begin position="4"/>
        <end position="67"/>
    </location>
</feature>
<dbReference type="EMBL" id="CAUYUE010000010">
    <property type="protein sequence ID" value="CAK0784507.1"/>
    <property type="molecule type" value="Genomic_DNA"/>
</dbReference>
<dbReference type="GO" id="GO:0005634">
    <property type="term" value="C:nucleus"/>
    <property type="evidence" value="ECO:0007669"/>
    <property type="project" value="UniProtKB-SubCell"/>
</dbReference>
<comment type="subcellular location">
    <subcellularLocation>
        <location evidence="1">Nucleus</location>
    </subcellularLocation>
</comment>
<dbReference type="Pfam" id="PF03931">
    <property type="entry name" value="Skp1_POZ"/>
    <property type="match status" value="1"/>
</dbReference>
<comment type="caution">
    <text evidence="6">The sequence shown here is derived from an EMBL/GenBank/DDBJ whole genome shotgun (WGS) entry which is preliminary data.</text>
</comment>
<evidence type="ECO:0000256" key="1">
    <source>
        <dbReference type="ARBA" id="ARBA00004123"/>
    </source>
</evidence>
<dbReference type="InterPro" id="IPR011333">
    <property type="entry name" value="SKP1/BTB/POZ_sf"/>
</dbReference>
<evidence type="ECO:0000313" key="7">
    <source>
        <dbReference type="Proteomes" id="UP001314263"/>
    </source>
</evidence>
<dbReference type="GO" id="GO:0006511">
    <property type="term" value="P:ubiquitin-dependent protein catabolic process"/>
    <property type="evidence" value="ECO:0007669"/>
    <property type="project" value="InterPro"/>
</dbReference>
<dbReference type="InterPro" id="IPR016073">
    <property type="entry name" value="Skp1_comp_POZ"/>
</dbReference>
<dbReference type="GO" id="GO:0009867">
    <property type="term" value="P:jasmonic acid mediated signaling pathway"/>
    <property type="evidence" value="ECO:0007669"/>
    <property type="project" value="UniProtKB-ARBA"/>
</dbReference>
<dbReference type="InterPro" id="IPR001232">
    <property type="entry name" value="SKP1-like"/>
</dbReference>
<gene>
    <name evidence="6" type="ORF">CVIRNUC_007711</name>
</gene>
<keyword evidence="7" id="KW-1185">Reference proteome</keyword>
<proteinExistence type="inferred from homology"/>
<evidence type="ECO:0000256" key="2">
    <source>
        <dbReference type="ARBA" id="ARBA00009993"/>
    </source>
</evidence>